<dbReference type="EMBL" id="JNBR01001855">
    <property type="protein sequence ID" value="OQR84472.1"/>
    <property type="molecule type" value="Genomic_DNA"/>
</dbReference>
<comment type="caution">
    <text evidence="2">The sequence shown here is derived from an EMBL/GenBank/DDBJ whole genome shotgun (WGS) entry which is preliminary data.</text>
</comment>
<feature type="region of interest" description="Disordered" evidence="1">
    <location>
        <begin position="728"/>
        <end position="751"/>
    </location>
</feature>
<reference evidence="2 3" key="1">
    <citation type="journal article" date="2014" name="Genome Biol. Evol.">
        <title>The secreted proteins of Achlya hypogyna and Thraustotheca clavata identify the ancestral oomycete secretome and reveal gene acquisitions by horizontal gene transfer.</title>
        <authorList>
            <person name="Misner I."/>
            <person name="Blouin N."/>
            <person name="Leonard G."/>
            <person name="Richards T.A."/>
            <person name="Lane C.E."/>
        </authorList>
    </citation>
    <scope>NUCLEOTIDE SEQUENCE [LARGE SCALE GENOMIC DNA]</scope>
    <source>
        <strain evidence="2 3">ATCC 48635</strain>
    </source>
</reference>
<gene>
    <name evidence="2" type="ORF">ACHHYP_13335</name>
</gene>
<organism evidence="2 3">
    <name type="scientific">Achlya hypogyna</name>
    <name type="common">Oomycete</name>
    <name type="synonym">Protoachlya hypogyna</name>
    <dbReference type="NCBI Taxonomy" id="1202772"/>
    <lineage>
        <taxon>Eukaryota</taxon>
        <taxon>Sar</taxon>
        <taxon>Stramenopiles</taxon>
        <taxon>Oomycota</taxon>
        <taxon>Saprolegniomycetes</taxon>
        <taxon>Saprolegniales</taxon>
        <taxon>Achlyaceae</taxon>
        <taxon>Achlya</taxon>
    </lineage>
</organism>
<protein>
    <recommendedName>
        <fullName evidence="4">Tudor domain-containing protein</fullName>
    </recommendedName>
</protein>
<dbReference type="Proteomes" id="UP000243579">
    <property type="component" value="Unassembled WGS sequence"/>
</dbReference>
<dbReference type="STRING" id="1202772.A0A1V9YFK4"/>
<evidence type="ECO:0000313" key="3">
    <source>
        <dbReference type="Proteomes" id="UP000243579"/>
    </source>
</evidence>
<sequence length="774" mass="84858">MVVFDDASMDPKVPEHNIREFELQRDIETPLALVPDAAEFDKQFLSIAPFFLPPITAVIATDEEYMQRRITGLAAFSESSSAADEAHPASVTALDLNATLLEGLKAQLQRLAPPIHDAGVDGATDGVRASTLSITSAPLYSAGDDADTTDVTVQDIFILDIGTPPIRAKQLNALYARLDLLKTKLAAAAIDVAGPTDQCRRSTVARKRLSSASMSGTPVLVLSNPCYFGKVSKLLPNGQAEVSGLDGIELQRQAPLDAIQVLTIAADLKRQHQSLSRQVDLFFPGARVLVIARRGQLAHATIRRRCPDWEYDIKLDRTSETISHVRAQQLIAIQGPPVPLPVVQRKALEIKCGSQLFRIHEFVYVLDMDNLSKIYMAGVISSINSNHTVVIDYENGDMDGSVPLHLLEKYDTRKDRGRIRPPNCGPVGYINDDVVLAMHPVTKSIAKAKITCVHASSCDICFLDGVVVLHMPRSRLNQGGLLITVTPAPVAPPTYSELFAAHQYVLVFSHRFQRYCTGQVQAVYAKSTPATYKITFDYGETIDKVPADVITHITNTSVLTPTKRITHNWNSVNGYMTEVLHPCKNNTSIHDVVCVPSILNHAKPPCFVGDLVMAQYRGTSKYFQAIVQSVGDTTASVLFASSETDDSVPHEHIFVVDPKYHRPVPFTLTSPEEEARMTVILPEAVADKDSSSATSSAGAGRRHSPSMQQIAVLPRRFSLSKILSGPMMATESSLRRRSKEKIPPKAPPPTPLLRRFFYKMQSLVTKTTSRSCAQ</sequence>
<evidence type="ECO:0008006" key="4">
    <source>
        <dbReference type="Google" id="ProtNLM"/>
    </source>
</evidence>
<dbReference type="OrthoDB" id="69638at2759"/>
<dbReference type="Gene3D" id="2.30.30.140">
    <property type="match status" value="1"/>
</dbReference>
<proteinExistence type="predicted"/>
<name>A0A1V9YFK4_ACHHY</name>
<keyword evidence="3" id="KW-1185">Reference proteome</keyword>
<evidence type="ECO:0000256" key="1">
    <source>
        <dbReference type="SAM" id="MobiDB-lite"/>
    </source>
</evidence>
<dbReference type="AlphaFoldDB" id="A0A1V9YFK4"/>
<evidence type="ECO:0000313" key="2">
    <source>
        <dbReference type="EMBL" id="OQR84472.1"/>
    </source>
</evidence>
<accession>A0A1V9YFK4</accession>
<feature type="region of interest" description="Disordered" evidence="1">
    <location>
        <begin position="687"/>
        <end position="707"/>
    </location>
</feature>